<comment type="caution">
    <text evidence="1">The sequence shown here is derived from an EMBL/GenBank/DDBJ whole genome shotgun (WGS) entry which is preliminary data.</text>
</comment>
<dbReference type="Pfam" id="PF05705">
    <property type="entry name" value="DUF829"/>
    <property type="match status" value="1"/>
</dbReference>
<dbReference type="PANTHER" id="PTHR20908:SF1">
    <property type="entry name" value="LD15586P"/>
    <property type="match status" value="1"/>
</dbReference>
<organism evidence="1 2">
    <name type="scientific">Ignelater luminosus</name>
    <name type="common">Cucubano</name>
    <name type="synonym">Pyrophorus luminosus</name>
    <dbReference type="NCBI Taxonomy" id="2038154"/>
    <lineage>
        <taxon>Eukaryota</taxon>
        <taxon>Metazoa</taxon>
        <taxon>Ecdysozoa</taxon>
        <taxon>Arthropoda</taxon>
        <taxon>Hexapoda</taxon>
        <taxon>Insecta</taxon>
        <taxon>Pterygota</taxon>
        <taxon>Neoptera</taxon>
        <taxon>Endopterygota</taxon>
        <taxon>Coleoptera</taxon>
        <taxon>Polyphaga</taxon>
        <taxon>Elateriformia</taxon>
        <taxon>Elateroidea</taxon>
        <taxon>Elateridae</taxon>
        <taxon>Agrypninae</taxon>
        <taxon>Pyrophorini</taxon>
        <taxon>Ignelater</taxon>
    </lineage>
</organism>
<name>A0A8K0DJS3_IGNLU</name>
<evidence type="ECO:0008006" key="3">
    <source>
        <dbReference type="Google" id="ProtNLM"/>
    </source>
</evidence>
<gene>
    <name evidence="1" type="ORF">ILUMI_01638</name>
</gene>
<proteinExistence type="predicted"/>
<dbReference type="EMBL" id="VTPC01000744">
    <property type="protein sequence ID" value="KAF2904537.1"/>
    <property type="molecule type" value="Genomic_DNA"/>
</dbReference>
<dbReference type="InterPro" id="IPR029058">
    <property type="entry name" value="AB_hydrolase_fold"/>
</dbReference>
<dbReference type="PANTHER" id="PTHR20908">
    <property type="entry name" value="LD15586P"/>
    <property type="match status" value="1"/>
</dbReference>
<protein>
    <recommendedName>
        <fullName evidence="3">Transmembrane protein 53</fullName>
    </recommendedName>
</protein>
<sequence length="320" mass="36945">MIAVRFSLSLLRKGVSVSTICEEFPKSFIIRHNAMSFSFNSVRKLSTMQITKNLELISKENKNTQVENLKLSINEDKPLVILLSWMLAKGKHIYKFADYYVNHGFDVLRISITPWQLLWPSKGTQVVASDILKFLHVNKSYAPLFIHGFSVGGYQWGEVLVQIASDQKCYQHVADRIVGQVWDSAADITEVWFGFPMAVFPKNLVLQNAMKQYMLYHMKTFDKVATCHYVRSSQLFHSDLVKAPALLLISKTDPVGAEKSNLRLKEDWENLGIKVYWKCWDKSPHVSHFHYHRKEYIEQLETFLSNVGLIKGEEKIKAKL</sequence>
<accession>A0A8K0DJS3</accession>
<reference evidence="1" key="1">
    <citation type="submission" date="2019-08" db="EMBL/GenBank/DDBJ databases">
        <title>The genome of the North American firefly Photinus pyralis.</title>
        <authorList>
            <consortium name="Photinus pyralis genome working group"/>
            <person name="Fallon T.R."/>
            <person name="Sander Lower S.E."/>
            <person name="Weng J.-K."/>
        </authorList>
    </citation>
    <scope>NUCLEOTIDE SEQUENCE</scope>
    <source>
        <strain evidence="1">TRF0915ILg1</strain>
        <tissue evidence="1">Whole body</tissue>
    </source>
</reference>
<keyword evidence="2" id="KW-1185">Reference proteome</keyword>
<dbReference type="OrthoDB" id="77878at2759"/>
<evidence type="ECO:0000313" key="1">
    <source>
        <dbReference type="EMBL" id="KAF2904537.1"/>
    </source>
</evidence>
<dbReference type="AlphaFoldDB" id="A0A8K0DJS3"/>
<dbReference type="SUPFAM" id="SSF53474">
    <property type="entry name" value="alpha/beta-Hydrolases"/>
    <property type="match status" value="1"/>
</dbReference>
<evidence type="ECO:0000313" key="2">
    <source>
        <dbReference type="Proteomes" id="UP000801492"/>
    </source>
</evidence>
<dbReference type="InterPro" id="IPR008547">
    <property type="entry name" value="DUF829_TMEM53"/>
</dbReference>
<dbReference type="GO" id="GO:0017171">
    <property type="term" value="F:serine hydrolase activity"/>
    <property type="evidence" value="ECO:0007669"/>
    <property type="project" value="TreeGrafter"/>
</dbReference>
<dbReference type="Gene3D" id="3.40.50.1820">
    <property type="entry name" value="alpha/beta hydrolase"/>
    <property type="match status" value="1"/>
</dbReference>
<dbReference type="Proteomes" id="UP000801492">
    <property type="component" value="Unassembled WGS sequence"/>
</dbReference>